<proteinExistence type="predicted"/>
<reference evidence="6" key="1">
    <citation type="journal article" date="2019" name="Mol. Biol. Evol.">
        <title>Blast fungal genomes show frequent chromosomal changes, gene gains and losses, and effector gene turnover.</title>
        <authorList>
            <person name="Gomez Luciano L.B."/>
            <person name="Jason Tsai I."/>
            <person name="Chuma I."/>
            <person name="Tosa Y."/>
            <person name="Chen Y.H."/>
            <person name="Li J.Y."/>
            <person name="Li M.Y."/>
            <person name="Jade Lu M.Y."/>
            <person name="Nakayashiki H."/>
            <person name="Li W.H."/>
        </authorList>
    </citation>
    <scope>NUCLEOTIDE SEQUENCE</scope>
    <source>
        <strain evidence="6">NI907</strain>
    </source>
</reference>
<dbReference type="RefSeq" id="XP_030987406.1">
    <property type="nucleotide sequence ID" value="XM_031121661.1"/>
</dbReference>
<feature type="repeat" description="ANK" evidence="3">
    <location>
        <begin position="359"/>
        <end position="391"/>
    </location>
</feature>
<dbReference type="GeneID" id="41956575"/>
<gene>
    <name evidence="6" type="ORF">PgNI_01590</name>
</gene>
<dbReference type="AlphaFoldDB" id="A0A6P8BJW9"/>
<dbReference type="InterPro" id="IPR036770">
    <property type="entry name" value="Ankyrin_rpt-contain_sf"/>
</dbReference>
<dbReference type="SUPFAM" id="SSF48403">
    <property type="entry name" value="Ankyrin repeat"/>
    <property type="match status" value="1"/>
</dbReference>
<evidence type="ECO:0000256" key="3">
    <source>
        <dbReference type="PROSITE-ProRule" id="PRU00023"/>
    </source>
</evidence>
<dbReference type="PROSITE" id="PS50297">
    <property type="entry name" value="ANK_REP_REGION"/>
    <property type="match status" value="2"/>
</dbReference>
<sequence length="654" mass="74403">MTRRKTQPKNVATRNKKKPPSGLMDLPMEIITMIVHQIESTKDLSSFSMVNRAFLKTYELELFTATFESMVGAREYINVVLDLFFHAVRHDSVRIIGILVHHLTNIEIKGYMPAEPFETKRITYFHHALIADAPRVSAYLSADGDDMFDESFEFYPSMAAIYHGLFPQTVATQWDLNKALRVACNYGLSRTAYVLLNRGADPMDMSPFGMMPIHLALANSQPWWDSAKYEYTRIGFEVERIIHHLGWEELARWNISALLKFGCPVDLRSAQHRRHKCDHKCLGSLDCNHHEQTPLHMAAKINFRIVAEFLLDEGADPYTPNGEGYTPLYCAIVHESSKVAGVLFKRCQPNVNPVVHIPTGTTALHIACRFALPPMVDWLLEAGADPDVVNSRGMTPMHEVLCQTQPDRSQQVYLVLKSLARFNADPATPSSAPKTPWDMAKNHPFPDVQEMFADRTLMTFWELDQLSGGNTIPPRKGRRQRKRGNQGIKRTDKQAPWQTVATSSPTEPEVQLQLTEPGYWRRRYDSSDDRDPWAKEDRWCGTENRNDELKPWEPATVVPDNFLDFGEDLILFDAIPPIKPSPAASPQTQIASAGWRPKLLTLNNRPAKPKSNASLFPEMERRDAAQKLANEDVSASSQGIKMRQKKTRWNPIRF</sequence>
<dbReference type="PANTHER" id="PTHR24198">
    <property type="entry name" value="ANKYRIN REPEAT AND PROTEIN KINASE DOMAIN-CONTAINING PROTEIN"/>
    <property type="match status" value="1"/>
</dbReference>
<feature type="region of interest" description="Disordered" evidence="4">
    <location>
        <begin position="627"/>
        <end position="654"/>
    </location>
</feature>
<dbReference type="SMART" id="SM00248">
    <property type="entry name" value="ANK"/>
    <property type="match status" value="6"/>
</dbReference>
<dbReference type="Proteomes" id="UP000515153">
    <property type="component" value="Unplaced"/>
</dbReference>
<evidence type="ECO:0008006" key="7">
    <source>
        <dbReference type="Google" id="ProtNLM"/>
    </source>
</evidence>
<reference evidence="6" key="3">
    <citation type="submission" date="2025-08" db="UniProtKB">
        <authorList>
            <consortium name="RefSeq"/>
        </authorList>
    </citation>
    <scope>IDENTIFICATION</scope>
    <source>
        <strain evidence="6">NI907</strain>
    </source>
</reference>
<evidence type="ECO:0000256" key="2">
    <source>
        <dbReference type="ARBA" id="ARBA00023043"/>
    </source>
</evidence>
<dbReference type="PANTHER" id="PTHR24198:SF165">
    <property type="entry name" value="ANKYRIN REPEAT-CONTAINING PROTEIN-RELATED"/>
    <property type="match status" value="1"/>
</dbReference>
<dbReference type="PROSITE" id="PS50088">
    <property type="entry name" value="ANK_REPEAT"/>
    <property type="match status" value="2"/>
</dbReference>
<keyword evidence="1" id="KW-0677">Repeat</keyword>
<dbReference type="GO" id="GO:0005737">
    <property type="term" value="C:cytoplasm"/>
    <property type="evidence" value="ECO:0007669"/>
    <property type="project" value="TreeGrafter"/>
</dbReference>
<feature type="compositionally biased region" description="Polar residues" evidence="4">
    <location>
        <begin position="496"/>
        <end position="506"/>
    </location>
</feature>
<evidence type="ECO:0000313" key="5">
    <source>
        <dbReference type="Proteomes" id="UP000515153"/>
    </source>
</evidence>
<reference evidence="6" key="2">
    <citation type="submission" date="2019-10" db="EMBL/GenBank/DDBJ databases">
        <authorList>
            <consortium name="NCBI Genome Project"/>
        </authorList>
    </citation>
    <scope>NUCLEOTIDE SEQUENCE</scope>
    <source>
        <strain evidence="6">NI907</strain>
    </source>
</reference>
<name>A0A6P8BJW9_PYRGI</name>
<evidence type="ECO:0000256" key="4">
    <source>
        <dbReference type="SAM" id="MobiDB-lite"/>
    </source>
</evidence>
<dbReference type="KEGG" id="pgri:PgNI_01590"/>
<protein>
    <recommendedName>
        <fullName evidence="7">F-box domain-containing protein</fullName>
    </recommendedName>
</protein>
<feature type="repeat" description="ANK" evidence="3">
    <location>
        <begin position="290"/>
        <end position="322"/>
    </location>
</feature>
<dbReference type="Pfam" id="PF12796">
    <property type="entry name" value="Ank_2"/>
    <property type="match status" value="1"/>
</dbReference>
<feature type="region of interest" description="Disordered" evidence="4">
    <location>
        <begin position="1"/>
        <end position="23"/>
    </location>
</feature>
<feature type="region of interest" description="Disordered" evidence="4">
    <location>
        <begin position="466"/>
        <end position="509"/>
    </location>
</feature>
<keyword evidence="2 3" id="KW-0040">ANK repeat</keyword>
<keyword evidence="5" id="KW-1185">Reference proteome</keyword>
<dbReference type="Gene3D" id="1.25.40.20">
    <property type="entry name" value="Ankyrin repeat-containing domain"/>
    <property type="match status" value="1"/>
</dbReference>
<evidence type="ECO:0000313" key="6">
    <source>
        <dbReference type="RefSeq" id="XP_030987406.1"/>
    </source>
</evidence>
<evidence type="ECO:0000256" key="1">
    <source>
        <dbReference type="ARBA" id="ARBA00022737"/>
    </source>
</evidence>
<dbReference type="Pfam" id="PF13857">
    <property type="entry name" value="Ank_5"/>
    <property type="match status" value="1"/>
</dbReference>
<organism evidence="5 6">
    <name type="scientific">Pyricularia grisea</name>
    <name type="common">Crabgrass-specific blast fungus</name>
    <name type="synonym">Magnaporthe grisea</name>
    <dbReference type="NCBI Taxonomy" id="148305"/>
    <lineage>
        <taxon>Eukaryota</taxon>
        <taxon>Fungi</taxon>
        <taxon>Dikarya</taxon>
        <taxon>Ascomycota</taxon>
        <taxon>Pezizomycotina</taxon>
        <taxon>Sordariomycetes</taxon>
        <taxon>Sordariomycetidae</taxon>
        <taxon>Magnaporthales</taxon>
        <taxon>Pyriculariaceae</taxon>
        <taxon>Pyricularia</taxon>
    </lineage>
</organism>
<accession>A0A6P8BJW9</accession>
<feature type="compositionally biased region" description="Basic residues" evidence="4">
    <location>
        <begin position="475"/>
        <end position="484"/>
    </location>
</feature>
<dbReference type="InterPro" id="IPR002110">
    <property type="entry name" value="Ankyrin_rpt"/>
</dbReference>